<proteinExistence type="predicted"/>
<dbReference type="AlphaFoldDB" id="A0A1E5RGT2"/>
<evidence type="ECO:0000313" key="1">
    <source>
        <dbReference type="EMBL" id="OEJ86119.1"/>
    </source>
</evidence>
<keyword evidence="2" id="KW-1185">Reference proteome</keyword>
<comment type="caution">
    <text evidence="1">The sequence shown here is derived from an EMBL/GenBank/DDBJ whole genome shotgun (WGS) entry which is preliminary data.</text>
</comment>
<dbReference type="PANTHER" id="PTHR31687:SF3">
    <property type="entry name" value="PROTEIN URG3"/>
    <property type="match status" value="1"/>
</dbReference>
<dbReference type="OrthoDB" id="2153176at2759"/>
<protein>
    <submittedName>
        <fullName evidence="1">Uracil catabolism protein 4</fullName>
    </submittedName>
</protein>
<dbReference type="InterPro" id="IPR012469">
    <property type="entry name" value="DUF1688"/>
</dbReference>
<reference evidence="2" key="1">
    <citation type="journal article" date="2016" name="Genome Announc.">
        <title>Genome sequences of three species of Hanseniaspora isolated from spontaneous wine fermentations.</title>
        <authorList>
            <person name="Sternes P.R."/>
            <person name="Lee D."/>
            <person name="Kutyna D.R."/>
            <person name="Borneman A.R."/>
        </authorList>
    </citation>
    <scope>NUCLEOTIDE SEQUENCE [LARGE SCALE GENOMIC DNA]</scope>
    <source>
        <strain evidence="2">AWRI3579</strain>
    </source>
</reference>
<dbReference type="STRING" id="56408.A0A1E5RGT2"/>
<accession>A0A1E5RGT2</accession>
<dbReference type="EMBL" id="LPNM01000006">
    <property type="protein sequence ID" value="OEJ86119.1"/>
    <property type="molecule type" value="Genomic_DNA"/>
</dbReference>
<evidence type="ECO:0000313" key="2">
    <source>
        <dbReference type="Proteomes" id="UP000095728"/>
    </source>
</evidence>
<dbReference type="InParanoid" id="A0A1E5RGT2"/>
<dbReference type="Pfam" id="PF07958">
    <property type="entry name" value="DUF1688"/>
    <property type="match status" value="1"/>
</dbReference>
<dbReference type="Proteomes" id="UP000095728">
    <property type="component" value="Unassembled WGS sequence"/>
</dbReference>
<name>A0A1E5RGT2_9ASCO</name>
<dbReference type="PANTHER" id="PTHR31687">
    <property type="match status" value="1"/>
</dbReference>
<organism evidence="1 2">
    <name type="scientific">Hanseniaspora osmophila</name>
    <dbReference type="NCBI Taxonomy" id="56408"/>
    <lineage>
        <taxon>Eukaryota</taxon>
        <taxon>Fungi</taxon>
        <taxon>Dikarya</taxon>
        <taxon>Ascomycota</taxon>
        <taxon>Saccharomycotina</taxon>
        <taxon>Saccharomycetes</taxon>
        <taxon>Saccharomycodales</taxon>
        <taxon>Saccharomycodaceae</taxon>
        <taxon>Hanseniaspora</taxon>
    </lineage>
</organism>
<gene>
    <name evidence="1" type="ORF">AWRI3579_g1315</name>
</gene>
<sequence>MTTTQSSSAKSRAEKIAYLKSITSVRDTTGKVFDKIKTDGQGNYYALNLDKMNDVVKFVCEEVIKKDYPQGNYDDIPPHGRWQHLDCNGVQRVEKLISQWRKSGVDEIEICRKLIDLFMFSVLIDAGAGNTWKYTETLSNSTTMETGRSEGLAVASYYLFVNGDLSNDPQSDPYKVNGAKLVSWDMQKHFLPGFQVSETNPLAGTEGRLNLIKRLGQALVSNKEIFGQDGRPGNLIDYLYKHKSPSSSSAKGNIIDLSLVWKALMDGLTSIWPAGRLTVDGESIGDAWSLDTITSEDGLSPGIVTFHKLTQWLCYSLLVPMEKYGYKFVIENKSLQTGLPEYRNGGLFYDLEVITLKPDVFQRGMELTKKLNNNASVPYEIPTFTPEDGAIVEWRCLTIGLLDYLLPMVNEYLGYEMALPQLIEAGSWKGGRITAGSKRPLINGGPPIDLHSDGTVF</sequence>